<protein>
    <recommendedName>
        <fullName evidence="2">Xylanase inhibitor N-terminal domain-containing protein</fullName>
    </recommendedName>
</protein>
<dbReference type="SUPFAM" id="SSF50630">
    <property type="entry name" value="Acid proteases"/>
    <property type="match status" value="1"/>
</dbReference>
<dbReference type="SUPFAM" id="SSF48168">
    <property type="entry name" value="R1 subunit of ribonucleotide reductase, N-terminal domain"/>
    <property type="match status" value="1"/>
</dbReference>
<name>A0AAP0IFL9_9MAGN</name>
<dbReference type="GO" id="GO:0009263">
    <property type="term" value="P:deoxyribonucleotide biosynthetic process"/>
    <property type="evidence" value="ECO:0007669"/>
    <property type="project" value="TreeGrafter"/>
</dbReference>
<dbReference type="GO" id="GO:0005524">
    <property type="term" value="F:ATP binding"/>
    <property type="evidence" value="ECO:0007669"/>
    <property type="project" value="TreeGrafter"/>
</dbReference>
<proteinExistence type="inferred from homology"/>
<dbReference type="InterPro" id="IPR008926">
    <property type="entry name" value="RNR_R1-su_N"/>
</dbReference>
<dbReference type="Pfam" id="PF14543">
    <property type="entry name" value="TAXi_N"/>
    <property type="match status" value="1"/>
</dbReference>
<organism evidence="3 4">
    <name type="scientific">Stephania yunnanensis</name>
    <dbReference type="NCBI Taxonomy" id="152371"/>
    <lineage>
        <taxon>Eukaryota</taxon>
        <taxon>Viridiplantae</taxon>
        <taxon>Streptophyta</taxon>
        <taxon>Embryophyta</taxon>
        <taxon>Tracheophyta</taxon>
        <taxon>Spermatophyta</taxon>
        <taxon>Magnoliopsida</taxon>
        <taxon>Ranunculales</taxon>
        <taxon>Menispermaceae</taxon>
        <taxon>Menispermoideae</taxon>
        <taxon>Cissampelideae</taxon>
        <taxon>Stephania</taxon>
    </lineage>
</organism>
<reference evidence="3 4" key="1">
    <citation type="submission" date="2024-01" db="EMBL/GenBank/DDBJ databases">
        <title>Genome assemblies of Stephania.</title>
        <authorList>
            <person name="Yang L."/>
        </authorList>
    </citation>
    <scope>NUCLEOTIDE SEQUENCE [LARGE SCALE GENOMIC DNA]</scope>
    <source>
        <strain evidence="3">YNDBR</strain>
        <tissue evidence="3">Leaf</tissue>
    </source>
</reference>
<feature type="domain" description="Xylanase inhibitor N-terminal" evidence="2">
    <location>
        <begin position="33"/>
        <end position="125"/>
    </location>
</feature>
<sequence>MEDNNNDINDNAINNLYYYNSKPKTVNREAFLAKSPKRSTKLELATKRRSASDRPSTTSTYQDYNNSCLYQVSYGDVTYTVGDGSYTVGDCISETLTFNDAALVDNIAHGCGHNIEGLFVGAAGVYKGVTTSQLDELTAETAAAMTASHPDYASLAARVVVSNLRKNTHVLLCGVGRGRGRGRGDSGSGGGGGQRRRREVIVDLGAAVTSRETAAVRTGFGGARGCGGGRGGAVPHALRSESAGERERADVGLGFRWGKSARLPARNYLVLKFPPINMSIILK</sequence>
<evidence type="ECO:0000259" key="2">
    <source>
        <dbReference type="Pfam" id="PF14543"/>
    </source>
</evidence>
<evidence type="ECO:0000313" key="4">
    <source>
        <dbReference type="Proteomes" id="UP001420932"/>
    </source>
</evidence>
<dbReference type="InterPro" id="IPR039718">
    <property type="entry name" value="Rrm1"/>
</dbReference>
<accession>A0AAP0IFL9</accession>
<comment type="similarity">
    <text evidence="1">Belongs to the peptidase A1 family.</text>
</comment>
<dbReference type="InterPro" id="IPR021109">
    <property type="entry name" value="Peptidase_aspartic_dom_sf"/>
</dbReference>
<dbReference type="EMBL" id="JBBNAF010000009">
    <property type="protein sequence ID" value="KAK9114153.1"/>
    <property type="molecule type" value="Genomic_DNA"/>
</dbReference>
<dbReference type="PANTHER" id="PTHR11573:SF6">
    <property type="entry name" value="RIBONUCLEOSIDE-DIPHOSPHATE REDUCTASE LARGE SUBUNIT"/>
    <property type="match status" value="1"/>
</dbReference>
<dbReference type="GO" id="GO:0004748">
    <property type="term" value="F:ribonucleoside-diphosphate reductase activity, thioredoxin disulfide as acceptor"/>
    <property type="evidence" value="ECO:0007669"/>
    <property type="project" value="TreeGrafter"/>
</dbReference>
<comment type="caution">
    <text evidence="3">The sequence shown here is derived from an EMBL/GenBank/DDBJ whole genome shotgun (WGS) entry which is preliminary data.</text>
</comment>
<evidence type="ECO:0000256" key="1">
    <source>
        <dbReference type="ARBA" id="ARBA00007447"/>
    </source>
</evidence>
<dbReference type="Gene3D" id="2.40.70.10">
    <property type="entry name" value="Acid Proteases"/>
    <property type="match status" value="1"/>
</dbReference>
<dbReference type="Proteomes" id="UP001420932">
    <property type="component" value="Unassembled WGS sequence"/>
</dbReference>
<keyword evidence="4" id="KW-1185">Reference proteome</keyword>
<dbReference type="InterPro" id="IPR032861">
    <property type="entry name" value="TAXi_N"/>
</dbReference>
<dbReference type="GO" id="GO:0005971">
    <property type="term" value="C:ribonucleoside-diphosphate reductase complex"/>
    <property type="evidence" value="ECO:0007669"/>
    <property type="project" value="TreeGrafter"/>
</dbReference>
<evidence type="ECO:0000313" key="3">
    <source>
        <dbReference type="EMBL" id="KAK9114153.1"/>
    </source>
</evidence>
<dbReference type="AlphaFoldDB" id="A0AAP0IFL9"/>
<dbReference type="PANTHER" id="PTHR11573">
    <property type="entry name" value="RIBONUCLEOSIDE-DIPHOSPHATE REDUCTASE LARGE CHAIN"/>
    <property type="match status" value="1"/>
</dbReference>
<gene>
    <name evidence="3" type="ORF">Syun_020950</name>
</gene>